<organism evidence="1 2">
    <name type="scientific">Eumeta variegata</name>
    <name type="common">Bagworm moth</name>
    <name type="synonym">Eumeta japonica</name>
    <dbReference type="NCBI Taxonomy" id="151549"/>
    <lineage>
        <taxon>Eukaryota</taxon>
        <taxon>Metazoa</taxon>
        <taxon>Ecdysozoa</taxon>
        <taxon>Arthropoda</taxon>
        <taxon>Hexapoda</taxon>
        <taxon>Insecta</taxon>
        <taxon>Pterygota</taxon>
        <taxon>Neoptera</taxon>
        <taxon>Endopterygota</taxon>
        <taxon>Lepidoptera</taxon>
        <taxon>Glossata</taxon>
        <taxon>Ditrysia</taxon>
        <taxon>Tineoidea</taxon>
        <taxon>Psychidae</taxon>
        <taxon>Oiketicinae</taxon>
        <taxon>Eumeta</taxon>
    </lineage>
</organism>
<accession>A0A4C1U0Z2</accession>
<sequence length="130" mass="14807">MRPVTGGRYQNRSSKVFRLRRAVAPTARPLHVPTARAYDAVCFKCVTIRLADRLDPTKPDRPSPDALSPLEWYLARPGPKYLGNFAFLWRSRMPAILRPPESRVDPPTTRLSLSELEKNETQVLVYSQTS</sequence>
<dbReference type="EMBL" id="BGZK01000113">
    <property type="protein sequence ID" value="GBP19920.1"/>
    <property type="molecule type" value="Genomic_DNA"/>
</dbReference>
<evidence type="ECO:0000313" key="1">
    <source>
        <dbReference type="EMBL" id="GBP19920.1"/>
    </source>
</evidence>
<reference evidence="1 2" key="1">
    <citation type="journal article" date="2019" name="Commun. Biol.">
        <title>The bagworm genome reveals a unique fibroin gene that provides high tensile strength.</title>
        <authorList>
            <person name="Kono N."/>
            <person name="Nakamura H."/>
            <person name="Ohtoshi R."/>
            <person name="Tomita M."/>
            <person name="Numata K."/>
            <person name="Arakawa K."/>
        </authorList>
    </citation>
    <scope>NUCLEOTIDE SEQUENCE [LARGE SCALE GENOMIC DNA]</scope>
</reference>
<keyword evidence="2" id="KW-1185">Reference proteome</keyword>
<name>A0A4C1U0Z2_EUMVA</name>
<gene>
    <name evidence="1" type="ORF">EVAR_11310_1</name>
</gene>
<proteinExistence type="predicted"/>
<dbReference type="AlphaFoldDB" id="A0A4C1U0Z2"/>
<dbReference type="Proteomes" id="UP000299102">
    <property type="component" value="Unassembled WGS sequence"/>
</dbReference>
<evidence type="ECO:0000313" key="2">
    <source>
        <dbReference type="Proteomes" id="UP000299102"/>
    </source>
</evidence>
<comment type="caution">
    <text evidence="1">The sequence shown here is derived from an EMBL/GenBank/DDBJ whole genome shotgun (WGS) entry which is preliminary data.</text>
</comment>
<protein>
    <submittedName>
        <fullName evidence="1">Uncharacterized protein</fullName>
    </submittedName>
</protein>